<dbReference type="RefSeq" id="WP_197013556.1">
    <property type="nucleotide sequence ID" value="NZ_BAABES010000001.1"/>
</dbReference>
<dbReference type="Gene3D" id="1.20.1600.10">
    <property type="entry name" value="Outer membrane efflux proteins (OEP)"/>
    <property type="match status" value="1"/>
</dbReference>
<organism evidence="2 3">
    <name type="scientific">Actinomadura viridis</name>
    <dbReference type="NCBI Taxonomy" id="58110"/>
    <lineage>
        <taxon>Bacteria</taxon>
        <taxon>Bacillati</taxon>
        <taxon>Actinomycetota</taxon>
        <taxon>Actinomycetes</taxon>
        <taxon>Streptosporangiales</taxon>
        <taxon>Thermomonosporaceae</taxon>
        <taxon>Actinomadura</taxon>
    </lineage>
</organism>
<name>A0A931DP65_9ACTN</name>
<keyword evidence="1" id="KW-0175">Coiled coil</keyword>
<reference evidence="2" key="1">
    <citation type="submission" date="2020-11" db="EMBL/GenBank/DDBJ databases">
        <title>Sequencing the genomes of 1000 actinobacteria strains.</title>
        <authorList>
            <person name="Klenk H.-P."/>
        </authorList>
    </citation>
    <scope>NUCLEOTIDE SEQUENCE</scope>
    <source>
        <strain evidence="2">DSM 43175</strain>
    </source>
</reference>
<dbReference type="EMBL" id="JADOUA010000001">
    <property type="protein sequence ID" value="MBG6091211.1"/>
    <property type="molecule type" value="Genomic_DNA"/>
</dbReference>
<accession>A0A931DP65</accession>
<evidence type="ECO:0000313" key="2">
    <source>
        <dbReference type="EMBL" id="MBG6091211.1"/>
    </source>
</evidence>
<evidence type="ECO:0000256" key="1">
    <source>
        <dbReference type="SAM" id="Coils"/>
    </source>
</evidence>
<gene>
    <name evidence="2" type="ORF">IW256_005324</name>
</gene>
<dbReference type="AlphaFoldDB" id="A0A931DP65"/>
<evidence type="ECO:0000313" key="3">
    <source>
        <dbReference type="Proteomes" id="UP000614047"/>
    </source>
</evidence>
<protein>
    <recommendedName>
        <fullName evidence="4">Nucleotide exchange factor GrpE</fullName>
    </recommendedName>
</protein>
<proteinExistence type="predicted"/>
<evidence type="ECO:0008006" key="4">
    <source>
        <dbReference type="Google" id="ProtNLM"/>
    </source>
</evidence>
<sequence length="132" mass="14027">MTTLRTGHAVGSPYELDLRRRLNQARQDLAEAHAELAARRDQETALRTHLEALAAEARSARQAFTELHVAYVELLTHARATVAAAVRGEPAPAAYVADHLEEIGLPPGPGAVPEQVVAEGLSVATHVSRAAG</sequence>
<keyword evidence="3" id="KW-1185">Reference proteome</keyword>
<dbReference type="Proteomes" id="UP000614047">
    <property type="component" value="Unassembled WGS sequence"/>
</dbReference>
<feature type="coiled-coil region" evidence="1">
    <location>
        <begin position="15"/>
        <end position="42"/>
    </location>
</feature>
<comment type="caution">
    <text evidence="2">The sequence shown here is derived from an EMBL/GenBank/DDBJ whole genome shotgun (WGS) entry which is preliminary data.</text>
</comment>